<keyword evidence="1" id="KW-0695">RNA-directed DNA polymerase</keyword>
<keyword evidence="2" id="KW-1185">Reference proteome</keyword>
<evidence type="ECO:0000313" key="1">
    <source>
        <dbReference type="EMBL" id="KAF0756947.1"/>
    </source>
</evidence>
<keyword evidence="1" id="KW-0548">Nucleotidyltransferase</keyword>
<dbReference type="OrthoDB" id="6624835at2759"/>
<proteinExistence type="predicted"/>
<reference evidence="1 2" key="1">
    <citation type="submission" date="2019-08" db="EMBL/GenBank/DDBJ databases">
        <title>Whole genome of Aphis craccivora.</title>
        <authorList>
            <person name="Voronova N.V."/>
            <person name="Shulinski R.S."/>
            <person name="Bandarenka Y.V."/>
            <person name="Zhorov D.G."/>
            <person name="Warner D."/>
        </authorList>
    </citation>
    <scope>NUCLEOTIDE SEQUENCE [LARGE SCALE GENOMIC DNA]</scope>
    <source>
        <strain evidence="1">180601</strain>
        <tissue evidence="1">Whole Body</tissue>
    </source>
</reference>
<gene>
    <name evidence="1" type="ORF">FWK35_00011221</name>
</gene>
<accession>A0A6G0YJG9</accession>
<protein>
    <submittedName>
        <fullName evidence="1">RNA-directed DNA polymerase from mobile element jockey</fullName>
    </submittedName>
</protein>
<dbReference type="AlphaFoldDB" id="A0A6G0YJG9"/>
<dbReference type="GO" id="GO:0003964">
    <property type="term" value="F:RNA-directed DNA polymerase activity"/>
    <property type="evidence" value="ECO:0007669"/>
    <property type="project" value="UniProtKB-KW"/>
</dbReference>
<comment type="caution">
    <text evidence="1">The sequence shown here is derived from an EMBL/GenBank/DDBJ whole genome shotgun (WGS) entry which is preliminary data.</text>
</comment>
<dbReference type="EMBL" id="VUJU01003716">
    <property type="protein sequence ID" value="KAF0756947.1"/>
    <property type="molecule type" value="Genomic_DNA"/>
</dbReference>
<name>A0A6G0YJG9_APHCR</name>
<dbReference type="Proteomes" id="UP000478052">
    <property type="component" value="Unassembled WGS sequence"/>
</dbReference>
<sequence>MNINILDNTCDVSKYLNILASSNFISCINNFTRITNVSKSCIEHTFINDISNLSSIKLGLQMDYYNTNYTSKKHKAPFDLTLKNHYIKYRNLLFIYYFTLIKKSHKETPINCIESSSTKSFLTDKIDILNELNN</sequence>
<keyword evidence="1" id="KW-0808">Transferase</keyword>
<organism evidence="1 2">
    <name type="scientific">Aphis craccivora</name>
    <name type="common">Cowpea aphid</name>
    <dbReference type="NCBI Taxonomy" id="307492"/>
    <lineage>
        <taxon>Eukaryota</taxon>
        <taxon>Metazoa</taxon>
        <taxon>Ecdysozoa</taxon>
        <taxon>Arthropoda</taxon>
        <taxon>Hexapoda</taxon>
        <taxon>Insecta</taxon>
        <taxon>Pterygota</taxon>
        <taxon>Neoptera</taxon>
        <taxon>Paraneoptera</taxon>
        <taxon>Hemiptera</taxon>
        <taxon>Sternorrhyncha</taxon>
        <taxon>Aphidomorpha</taxon>
        <taxon>Aphidoidea</taxon>
        <taxon>Aphididae</taxon>
        <taxon>Aphidini</taxon>
        <taxon>Aphis</taxon>
        <taxon>Aphis</taxon>
    </lineage>
</organism>
<evidence type="ECO:0000313" key="2">
    <source>
        <dbReference type="Proteomes" id="UP000478052"/>
    </source>
</evidence>